<feature type="domain" description="Transposase IS66 C-terminal" evidence="1">
    <location>
        <begin position="37"/>
        <end position="60"/>
    </location>
</feature>
<protein>
    <recommendedName>
        <fullName evidence="1">Transposase IS66 C-terminal domain-containing protein</fullName>
    </recommendedName>
</protein>
<dbReference type="InterPro" id="IPR039552">
    <property type="entry name" value="IS66_C"/>
</dbReference>
<name>A0ABM9NMU9_9GAMM</name>
<accession>A0ABM9NMU9</accession>
<proteinExistence type="predicted"/>
<evidence type="ECO:0000313" key="2">
    <source>
        <dbReference type="EMBL" id="CAL1241979.1"/>
    </source>
</evidence>
<evidence type="ECO:0000313" key="3">
    <source>
        <dbReference type="Proteomes" id="UP001497493"/>
    </source>
</evidence>
<keyword evidence="2" id="KW-0614">Plasmid</keyword>
<gene>
    <name evidence="2" type="ORF">MECH1_V1_P0047</name>
</gene>
<dbReference type="EMBL" id="OZ026885">
    <property type="protein sequence ID" value="CAL1241979.1"/>
    <property type="molecule type" value="Genomic_DNA"/>
</dbReference>
<organism evidence="2 3">
    <name type="scientific">Candidatus Methylocalor cossyra</name>
    <dbReference type="NCBI Taxonomy" id="3108543"/>
    <lineage>
        <taxon>Bacteria</taxon>
        <taxon>Pseudomonadati</taxon>
        <taxon>Pseudomonadota</taxon>
        <taxon>Gammaproteobacteria</taxon>
        <taxon>Methylococcales</taxon>
        <taxon>Methylococcaceae</taxon>
        <taxon>Candidatus Methylocalor</taxon>
    </lineage>
</organism>
<reference evidence="2 3" key="1">
    <citation type="submission" date="2024-04" db="EMBL/GenBank/DDBJ databases">
        <authorList>
            <person name="Cremers G."/>
        </authorList>
    </citation>
    <scope>NUCLEOTIDE SEQUENCE [LARGE SCALE GENOMIC DNA]</scope>
    <source>
        <strain evidence="2">MeCH1-AG</strain>
        <plasmid evidence="2 3">2</plasmid>
    </source>
</reference>
<dbReference type="Proteomes" id="UP001497493">
    <property type="component" value="Plasmid 2"/>
</dbReference>
<dbReference type="Pfam" id="PF13817">
    <property type="entry name" value="DDE_Tnp_IS66_C"/>
    <property type="match status" value="1"/>
</dbReference>
<keyword evidence="3" id="KW-1185">Reference proteome</keyword>
<geneLocation type="plasmid" evidence="2 3">
    <name>2</name>
</geneLocation>
<sequence>MVASTSIPTRWNAACAGLPWAGAITSLPAVRAALRYSLIEPCKLNGVEPYAYRKDVLTRIGGLFGGDAESFSRTLSLTVSKASAADLEAIGVLVVQDFGCAKKFR</sequence>
<evidence type="ECO:0000259" key="1">
    <source>
        <dbReference type="Pfam" id="PF13817"/>
    </source>
</evidence>